<comment type="caution">
    <text evidence="3">The sequence shown here is derived from an EMBL/GenBank/DDBJ whole genome shotgun (WGS) entry which is preliminary data.</text>
</comment>
<protein>
    <submittedName>
        <fullName evidence="3">Uncharacterized protein</fullName>
    </submittedName>
</protein>
<dbReference type="InterPro" id="IPR044700">
    <property type="entry name" value="PIP2/PIPL1"/>
</dbReference>
<gene>
    <name evidence="3" type="ORF">RJ641_010205</name>
</gene>
<proteinExistence type="predicted"/>
<sequence>MARKLNCASFLLVIFLILVCSEARPFNILKSGSSHRKPVGIEGFFNGMGIGAIKESGPSPGVGHQYTNSETLGGIKDSGPSQGGSGSGHQKRVGIEGFFDGLAIGAIKESGPSPGVGHKYTNSEPLGGIKNSGPSAGGVGH</sequence>
<dbReference type="Proteomes" id="UP001370490">
    <property type="component" value="Unassembled WGS sequence"/>
</dbReference>
<evidence type="ECO:0000256" key="2">
    <source>
        <dbReference type="SAM" id="SignalP"/>
    </source>
</evidence>
<evidence type="ECO:0000313" key="3">
    <source>
        <dbReference type="EMBL" id="KAK6924005.1"/>
    </source>
</evidence>
<keyword evidence="2" id="KW-0732">Signal</keyword>
<dbReference type="PANTHER" id="PTHR34663">
    <property type="entry name" value="OS06G0637400 PROTEIN"/>
    <property type="match status" value="1"/>
</dbReference>
<feature type="region of interest" description="Disordered" evidence="1">
    <location>
        <begin position="56"/>
        <end position="92"/>
    </location>
</feature>
<dbReference type="EMBL" id="JBAMMX010000017">
    <property type="protein sequence ID" value="KAK6924005.1"/>
    <property type="molecule type" value="Genomic_DNA"/>
</dbReference>
<dbReference type="AlphaFoldDB" id="A0AAN8UY12"/>
<organism evidence="3 4">
    <name type="scientific">Dillenia turbinata</name>
    <dbReference type="NCBI Taxonomy" id="194707"/>
    <lineage>
        <taxon>Eukaryota</taxon>
        <taxon>Viridiplantae</taxon>
        <taxon>Streptophyta</taxon>
        <taxon>Embryophyta</taxon>
        <taxon>Tracheophyta</taxon>
        <taxon>Spermatophyta</taxon>
        <taxon>Magnoliopsida</taxon>
        <taxon>eudicotyledons</taxon>
        <taxon>Gunneridae</taxon>
        <taxon>Pentapetalae</taxon>
        <taxon>Dilleniales</taxon>
        <taxon>Dilleniaceae</taxon>
        <taxon>Dillenia</taxon>
    </lineage>
</organism>
<reference evidence="3 4" key="1">
    <citation type="submission" date="2023-12" db="EMBL/GenBank/DDBJ databases">
        <title>A high-quality genome assembly for Dillenia turbinata (Dilleniales).</title>
        <authorList>
            <person name="Chanderbali A."/>
        </authorList>
    </citation>
    <scope>NUCLEOTIDE SEQUENCE [LARGE SCALE GENOMIC DNA]</scope>
    <source>
        <strain evidence="3">LSX21</strain>
        <tissue evidence="3">Leaf</tissue>
    </source>
</reference>
<accession>A0AAN8UY12</accession>
<feature type="chain" id="PRO_5042952639" evidence="2">
    <location>
        <begin position="24"/>
        <end position="141"/>
    </location>
</feature>
<dbReference type="GO" id="GO:0050793">
    <property type="term" value="P:regulation of developmental process"/>
    <property type="evidence" value="ECO:0007669"/>
    <property type="project" value="InterPro"/>
</dbReference>
<dbReference type="PANTHER" id="PTHR34663:SF9">
    <property type="entry name" value="OS06G0637400 PROTEIN"/>
    <property type="match status" value="1"/>
</dbReference>
<keyword evidence="4" id="KW-1185">Reference proteome</keyword>
<dbReference type="GO" id="GO:0045087">
    <property type="term" value="P:innate immune response"/>
    <property type="evidence" value="ECO:0007669"/>
    <property type="project" value="InterPro"/>
</dbReference>
<name>A0AAN8UY12_9MAGN</name>
<evidence type="ECO:0000313" key="4">
    <source>
        <dbReference type="Proteomes" id="UP001370490"/>
    </source>
</evidence>
<feature type="region of interest" description="Disordered" evidence="1">
    <location>
        <begin position="113"/>
        <end position="141"/>
    </location>
</feature>
<feature type="signal peptide" evidence="2">
    <location>
        <begin position="1"/>
        <end position="23"/>
    </location>
</feature>
<evidence type="ECO:0000256" key="1">
    <source>
        <dbReference type="SAM" id="MobiDB-lite"/>
    </source>
</evidence>